<name>A0A3Q0J049_DIACI</name>
<evidence type="ECO:0000256" key="2">
    <source>
        <dbReference type="SAM" id="Phobius"/>
    </source>
</evidence>
<proteinExistence type="predicted"/>
<feature type="compositionally biased region" description="Basic and acidic residues" evidence="1">
    <location>
        <begin position="894"/>
        <end position="919"/>
    </location>
</feature>
<evidence type="ECO:0000313" key="5">
    <source>
        <dbReference type="RefSeq" id="XP_026680328.1"/>
    </source>
</evidence>
<dbReference type="PANTHER" id="PTHR31650:SF1">
    <property type="entry name" value="WAX ESTER SYNTHASE_DIACYLGLYCEROL ACYLTRANSFERASE 4-RELATED"/>
    <property type="match status" value="1"/>
</dbReference>
<dbReference type="InterPro" id="IPR045034">
    <property type="entry name" value="O-acyltransferase_WSD1-like"/>
</dbReference>
<evidence type="ECO:0000259" key="3">
    <source>
        <dbReference type="Pfam" id="PF06974"/>
    </source>
</evidence>
<keyword evidence="4" id="KW-1185">Reference proteome</keyword>
<dbReference type="KEGG" id="dci:103510499"/>
<dbReference type="RefSeq" id="XP_026680328.1">
    <property type="nucleotide sequence ID" value="XM_026824527.1"/>
</dbReference>
<feature type="region of interest" description="Disordered" evidence="1">
    <location>
        <begin position="732"/>
        <end position="781"/>
    </location>
</feature>
<dbReference type="Pfam" id="PF06974">
    <property type="entry name" value="WS_DGAT_C"/>
    <property type="match status" value="1"/>
</dbReference>
<feature type="compositionally biased region" description="Low complexity" evidence="1">
    <location>
        <begin position="629"/>
        <end position="640"/>
    </location>
</feature>
<evidence type="ECO:0000256" key="1">
    <source>
        <dbReference type="SAM" id="MobiDB-lite"/>
    </source>
</evidence>
<dbReference type="STRING" id="121845.A0A3Q0J049"/>
<dbReference type="PANTHER" id="PTHR31650">
    <property type="entry name" value="O-ACYLTRANSFERASE (WSD1-LIKE) FAMILY PROTEIN"/>
    <property type="match status" value="1"/>
</dbReference>
<gene>
    <name evidence="5" type="primary">LOC103510499</name>
</gene>
<dbReference type="Proteomes" id="UP000079169">
    <property type="component" value="Unplaced"/>
</dbReference>
<feature type="region of interest" description="Disordered" evidence="1">
    <location>
        <begin position="866"/>
        <end position="919"/>
    </location>
</feature>
<protein>
    <submittedName>
        <fullName evidence="5">Uncharacterized protein LOC103510499</fullName>
    </submittedName>
</protein>
<accession>A0A3Q0J049</accession>
<sequence>MDLAVQRMNGTRVITTLAQDTDLSCPHVVAGTILSAAVLKSLYNVRHDNGTSLLSALLVLGALVCASPVLLSLLILLRLHRTLWHYYLTLTIGEVYQGLLDGPDAFWATDDPLSKSTINILAFVDFKQKDSHECINLIQTTLEQRLLHRLEHKYQKLLWRRHSSSAFPYWTHRRTLISDHVRIFRTNLPGENQNISEAELKSVISSLSNLDLPLGDSTNWEVMNGTRVITTLAQDTDLSCPHVLAGTILSAAVLKSLYNVRHENKDSHECINLIQTTLEQRLLHRLEHKYQKLLWRRHSSSAFPYWTHRRTLISDHVRIFRTNLPGENQNISEAELKSVISSLSNLDLPLGDSTNWEVVLIDKLIQMKEGPLRPVLFRVHHSVADGNGLVDLFLDVLTESVGNTEDKTGKVSVVTGDGTENLEDGAEGSARKRDIRSFCEKTKMPKTLPQPAKMPPNKNAPNLSPKLARARPEPRAKRGCKTELDEEDVGEKVELYIFRTNLPGENQNISETELKSVVSSLSNLDLPLGDSTNWEVILIDKMIQMKEGPLRPVLFRVHHSVADGQGLVDLFLNVLTESVGNTGDKTGKVSVVTGDGTENLEDEAEGSARKRDIRSFCEKTKMPKTLLQPAKMPPNKNAPNLSPKVSRARPEPRAKRECKTELYEEDVGEKVELYCGEKFYMNPMRDEITEQSPEKGSKPSFFKPNVARLNWNLLKSKTKSFIKRGATRDDIDNKDVEGETASEEKVDANNSGDKSNKPSRETVKKDSLVVPDTKNGKLHAREFPPLDLSEKRVGTLYMNDLYYTPLSPLNSSIILDCFSYEITEQSPEKGSKPSFFKPNVARLNWNLLKSKTKSFIKKGATRDDIDNKDVEGETASEEKVDANKSGSATVSNRDTTKSDDKSNKPSRETVKEDSLVVRDTENDLSEKRVGTLYMNDLYYTPLSPLNSSIILDCFSCKTKFASTILPDCQKAVEALESLLNQVVFYARPNSHQQSYQTVKKPWNTERVKLGNDFTVCMFDLPVSHLSKADLIHKNYANLKGDEEILLNYYILKYIMPCLPNWLLKRAVKSAHSTLALSNMIGPQHAIVPDDQFKIDGTGYCPFRYGEPLSNNKIISYIFDDNLFEMVKHIKTFRGVAFNEIVLQAVSDSLETYFADDTERINVIIPVPMSTERVKLGNDFTVCMFDLPVSHLSKADLIHKKYANLKGDEEILLNHYILKYIMPCLPNWLLKRAVKSAHSTLALSNMIGPQHAVTFSGHPIRRMIFFVPNKDTTGVGVTLLGYEDKLALGIIMDGSLGDRQDVEQILDNVKNAIYHMYAECFK</sequence>
<evidence type="ECO:0000313" key="4">
    <source>
        <dbReference type="Proteomes" id="UP000079169"/>
    </source>
</evidence>
<dbReference type="GO" id="GO:0008374">
    <property type="term" value="F:O-acyltransferase activity"/>
    <property type="evidence" value="ECO:0007669"/>
    <property type="project" value="InterPro"/>
</dbReference>
<keyword evidence="2" id="KW-0472">Membrane</keyword>
<feature type="region of interest" description="Disordered" evidence="1">
    <location>
        <begin position="408"/>
        <end position="432"/>
    </location>
</feature>
<dbReference type="PaxDb" id="121845-A0A3Q0J049"/>
<dbReference type="GeneID" id="103510499"/>
<dbReference type="InterPro" id="IPR009721">
    <property type="entry name" value="O-acyltransferase_WSD1_C"/>
</dbReference>
<feature type="compositionally biased region" description="Basic and acidic residues" evidence="1">
    <location>
        <begin position="470"/>
        <end position="483"/>
    </location>
</feature>
<feature type="compositionally biased region" description="Basic and acidic residues" evidence="1">
    <location>
        <begin position="732"/>
        <end position="747"/>
    </location>
</feature>
<feature type="transmembrane region" description="Helical" evidence="2">
    <location>
        <begin position="53"/>
        <end position="77"/>
    </location>
</feature>
<feature type="compositionally biased region" description="Low complexity" evidence="1">
    <location>
        <begin position="449"/>
        <end position="462"/>
    </location>
</feature>
<reference evidence="5" key="1">
    <citation type="submission" date="2025-08" db="UniProtKB">
        <authorList>
            <consortium name="RefSeq"/>
        </authorList>
    </citation>
    <scope>IDENTIFICATION</scope>
</reference>
<dbReference type="GO" id="GO:0005886">
    <property type="term" value="C:plasma membrane"/>
    <property type="evidence" value="ECO:0007669"/>
    <property type="project" value="TreeGrafter"/>
</dbReference>
<feature type="region of interest" description="Disordered" evidence="1">
    <location>
        <begin position="445"/>
        <end position="484"/>
    </location>
</feature>
<organism evidence="4 5">
    <name type="scientific">Diaphorina citri</name>
    <name type="common">Asian citrus psyllid</name>
    <dbReference type="NCBI Taxonomy" id="121845"/>
    <lineage>
        <taxon>Eukaryota</taxon>
        <taxon>Metazoa</taxon>
        <taxon>Ecdysozoa</taxon>
        <taxon>Arthropoda</taxon>
        <taxon>Hexapoda</taxon>
        <taxon>Insecta</taxon>
        <taxon>Pterygota</taxon>
        <taxon>Neoptera</taxon>
        <taxon>Paraneoptera</taxon>
        <taxon>Hemiptera</taxon>
        <taxon>Sternorrhyncha</taxon>
        <taxon>Psylloidea</taxon>
        <taxon>Psyllidae</taxon>
        <taxon>Diaphorininae</taxon>
        <taxon>Diaphorina</taxon>
    </lineage>
</organism>
<keyword evidence="2" id="KW-1133">Transmembrane helix</keyword>
<feature type="compositionally biased region" description="Basic and acidic residues" evidence="1">
    <location>
        <begin position="754"/>
        <end position="767"/>
    </location>
</feature>
<feature type="compositionally biased region" description="Basic and acidic residues" evidence="1">
    <location>
        <begin position="648"/>
        <end position="657"/>
    </location>
</feature>
<feature type="compositionally biased region" description="Polar residues" evidence="1">
    <location>
        <begin position="884"/>
        <end position="893"/>
    </location>
</feature>
<keyword evidence="2" id="KW-0812">Transmembrane</keyword>
<feature type="domain" description="O-acyltransferase WSD1 C-terminal" evidence="3">
    <location>
        <begin position="1176"/>
        <end position="1314"/>
    </location>
</feature>
<dbReference type="GO" id="GO:0019432">
    <property type="term" value="P:triglyceride biosynthetic process"/>
    <property type="evidence" value="ECO:0007669"/>
    <property type="project" value="TreeGrafter"/>
</dbReference>
<feature type="region of interest" description="Disordered" evidence="1">
    <location>
        <begin position="627"/>
        <end position="657"/>
    </location>
</feature>
<feature type="compositionally biased region" description="Basic and acidic residues" evidence="1">
    <location>
        <begin position="866"/>
        <end position="882"/>
    </location>
</feature>